<name>A0ABV5NNE2_9ACTN</name>
<feature type="region of interest" description="Disordered" evidence="1">
    <location>
        <begin position="180"/>
        <end position="226"/>
    </location>
</feature>
<dbReference type="EMBL" id="JBHMCF010000013">
    <property type="protein sequence ID" value="MFB9471496.1"/>
    <property type="molecule type" value="Genomic_DNA"/>
</dbReference>
<accession>A0ABV5NNE2</accession>
<evidence type="ECO:0000313" key="3">
    <source>
        <dbReference type="EMBL" id="MFB9471496.1"/>
    </source>
</evidence>
<dbReference type="RefSeq" id="WP_379483505.1">
    <property type="nucleotide sequence ID" value="NZ_JBHMCF010000013.1"/>
</dbReference>
<proteinExistence type="predicted"/>
<organism evidence="3 4">
    <name type="scientific">Nonomuraea salmonea</name>
    <dbReference type="NCBI Taxonomy" id="46181"/>
    <lineage>
        <taxon>Bacteria</taxon>
        <taxon>Bacillati</taxon>
        <taxon>Actinomycetota</taxon>
        <taxon>Actinomycetes</taxon>
        <taxon>Streptosporangiales</taxon>
        <taxon>Streptosporangiaceae</taxon>
        <taxon>Nonomuraea</taxon>
    </lineage>
</organism>
<dbReference type="Pfam" id="PF19054">
    <property type="entry name" value="DUF5753"/>
    <property type="match status" value="1"/>
</dbReference>
<dbReference type="Proteomes" id="UP001589568">
    <property type="component" value="Unassembled WGS sequence"/>
</dbReference>
<dbReference type="InterPro" id="IPR043917">
    <property type="entry name" value="DUF5753"/>
</dbReference>
<evidence type="ECO:0000313" key="4">
    <source>
        <dbReference type="Proteomes" id="UP001589568"/>
    </source>
</evidence>
<protein>
    <submittedName>
        <fullName evidence="3">DUF5753 domain-containing protein</fullName>
    </submittedName>
</protein>
<keyword evidence="4" id="KW-1185">Reference proteome</keyword>
<sequence>MSHGIVDYGWLEARAERITSFDALVIPGLLQTEAYMEAVIRAEDPDATDEQVSRWIDFRRPRQQILPDSPHFSTVLDAYVLRRPIGTPATMHDQLTHLADRAPTIDLRVIPLDAGAHASPDGSFRIFQLPPPFPPVAYVPTPAGAIYVEGEEADRLKLKYDRLRRDTLSPDDSLELIATVAKSSPTRRTEPLPCPPQRSPGTSAPSARTAVATASRPAPSRTAPAE</sequence>
<evidence type="ECO:0000259" key="2">
    <source>
        <dbReference type="Pfam" id="PF19054"/>
    </source>
</evidence>
<reference evidence="3 4" key="1">
    <citation type="submission" date="2024-09" db="EMBL/GenBank/DDBJ databases">
        <authorList>
            <person name="Sun Q."/>
            <person name="Mori K."/>
        </authorList>
    </citation>
    <scope>NUCLEOTIDE SEQUENCE [LARGE SCALE GENOMIC DNA]</scope>
    <source>
        <strain evidence="3 4">JCM 3324</strain>
    </source>
</reference>
<feature type="compositionally biased region" description="Low complexity" evidence="1">
    <location>
        <begin position="212"/>
        <end position="226"/>
    </location>
</feature>
<comment type="caution">
    <text evidence="3">The sequence shown here is derived from an EMBL/GenBank/DDBJ whole genome shotgun (WGS) entry which is preliminary data.</text>
</comment>
<feature type="domain" description="DUF5753" evidence="2">
    <location>
        <begin position="7"/>
        <end position="178"/>
    </location>
</feature>
<evidence type="ECO:0000256" key="1">
    <source>
        <dbReference type="SAM" id="MobiDB-lite"/>
    </source>
</evidence>
<gene>
    <name evidence="3" type="ORF">ACFFR3_18390</name>
</gene>